<reference evidence="1 2" key="1">
    <citation type="journal article" date="2014" name="BMC Genomics">
        <title>Comparison of environmental and isolate Sulfobacillus genomes reveals diverse carbon, sulfur, nitrogen, and hydrogen metabolisms.</title>
        <authorList>
            <person name="Justice N.B."/>
            <person name="Norman A."/>
            <person name="Brown C.T."/>
            <person name="Singh A."/>
            <person name="Thomas B.C."/>
            <person name="Banfield J.F."/>
        </authorList>
    </citation>
    <scope>NUCLEOTIDE SEQUENCE [LARGE SCALE GENOMIC DNA]</scope>
    <source>
        <strain evidence="1">AMDSBA4</strain>
    </source>
</reference>
<dbReference type="EMBL" id="PXYW01000120">
    <property type="protein sequence ID" value="PSR26704.1"/>
    <property type="molecule type" value="Genomic_DNA"/>
</dbReference>
<organism evidence="1 2">
    <name type="scientific">Sulfobacillus benefaciens</name>
    <dbReference type="NCBI Taxonomy" id="453960"/>
    <lineage>
        <taxon>Bacteria</taxon>
        <taxon>Bacillati</taxon>
        <taxon>Bacillota</taxon>
        <taxon>Clostridia</taxon>
        <taxon>Eubacteriales</taxon>
        <taxon>Clostridiales Family XVII. Incertae Sedis</taxon>
        <taxon>Sulfobacillus</taxon>
    </lineage>
</organism>
<sequence length="247" mass="27615">MKTWWDFDVRAIRQVVQEQLGADREWSEPLFDAFMDKATRALSVEVPCRSCGVCYPLNQLDHICQPEDQWINAYVHSTHSAALRQTGFRPYIDLLQAKYPLLPEHRHLFRGFNFSTESAFSAFAASLGENVYETSSVTSWTTDASRAAQFARFMLPGGHPKGLRAQEIARMIDEQANMTGAFGVVLAMSVQPVQALCDISKARVGGFTESEVIVLPGVYPVTIHHIFVRKAGTTTWPQIADAQCLSM</sequence>
<proteinExistence type="predicted"/>
<gene>
    <name evidence="1" type="ORF">C7B46_19790</name>
</gene>
<dbReference type="Proteomes" id="UP000242972">
    <property type="component" value="Unassembled WGS sequence"/>
</dbReference>
<comment type="caution">
    <text evidence="1">The sequence shown here is derived from an EMBL/GenBank/DDBJ whole genome shotgun (WGS) entry which is preliminary data.</text>
</comment>
<evidence type="ECO:0000313" key="2">
    <source>
        <dbReference type="Proteomes" id="UP000242972"/>
    </source>
</evidence>
<evidence type="ECO:0000313" key="1">
    <source>
        <dbReference type="EMBL" id="PSR26704.1"/>
    </source>
</evidence>
<name>A0A2T2WWU1_9FIRM</name>
<accession>A0A2T2WWU1</accession>
<protein>
    <submittedName>
        <fullName evidence="1">Uncharacterized protein</fullName>
    </submittedName>
</protein>
<dbReference type="AlphaFoldDB" id="A0A2T2WWU1"/>